<name>A0A1J5S577_9ZZZZ</name>
<dbReference type="EMBL" id="MLJW01000066">
    <property type="protein sequence ID" value="OIR03439.1"/>
    <property type="molecule type" value="Genomic_DNA"/>
</dbReference>
<evidence type="ECO:0000313" key="4">
    <source>
        <dbReference type="EMBL" id="OIR03439.1"/>
    </source>
</evidence>
<evidence type="ECO:0000256" key="2">
    <source>
        <dbReference type="ARBA" id="ARBA00023295"/>
    </source>
</evidence>
<reference evidence="4" key="1">
    <citation type="submission" date="2016-10" db="EMBL/GenBank/DDBJ databases">
        <title>Sequence of Gallionella enrichment culture.</title>
        <authorList>
            <person name="Poehlein A."/>
            <person name="Muehling M."/>
            <person name="Daniel R."/>
        </authorList>
    </citation>
    <scope>NUCLEOTIDE SEQUENCE</scope>
</reference>
<evidence type="ECO:0000256" key="1">
    <source>
        <dbReference type="ARBA" id="ARBA00022801"/>
    </source>
</evidence>
<gene>
    <name evidence="4" type="ORF">GALL_145110</name>
</gene>
<organism evidence="4">
    <name type="scientific">mine drainage metagenome</name>
    <dbReference type="NCBI Taxonomy" id="410659"/>
    <lineage>
        <taxon>unclassified sequences</taxon>
        <taxon>metagenomes</taxon>
        <taxon>ecological metagenomes</taxon>
    </lineage>
</organism>
<dbReference type="SUPFAM" id="SSF51445">
    <property type="entry name" value="(Trans)glycosidases"/>
    <property type="match status" value="1"/>
</dbReference>
<dbReference type="InterPro" id="IPR018087">
    <property type="entry name" value="Glyco_hydro_5_CS"/>
</dbReference>
<dbReference type="Pfam" id="PF00150">
    <property type="entry name" value="Cellulase"/>
    <property type="match status" value="1"/>
</dbReference>
<proteinExistence type="predicted"/>
<dbReference type="InterPro" id="IPR001547">
    <property type="entry name" value="Glyco_hydro_5"/>
</dbReference>
<keyword evidence="2" id="KW-0326">Glycosidase</keyword>
<dbReference type="GO" id="GO:0004553">
    <property type="term" value="F:hydrolase activity, hydrolyzing O-glycosyl compounds"/>
    <property type="evidence" value="ECO:0007669"/>
    <property type="project" value="InterPro"/>
</dbReference>
<accession>A0A1J5S577</accession>
<dbReference type="GO" id="GO:0000272">
    <property type="term" value="P:polysaccharide catabolic process"/>
    <property type="evidence" value="ECO:0007669"/>
    <property type="project" value="InterPro"/>
</dbReference>
<comment type="caution">
    <text evidence="4">The sequence shown here is derived from an EMBL/GenBank/DDBJ whole genome shotgun (WGS) entry which is preliminary data.</text>
</comment>
<sequence>MKVIVACWEAASSKDGKVDDADAFWKMWNEVVHKYKSDANVYFEIFNEPHGYTVADLKEFYFKWLETYTDIPRRRIMLDGAGYAHDVNSIGDDNRFDSCLLSFHEYTWFDTVYKTVADWEMPVMSIKYPKRTVVTEFGIPMTTGKDYLGSPVNAVQVAYLQGMTNQMHDRNIGSVYWPGLRAGDSFSLLTLKGNSVFVNNISGLARIQYGWRK</sequence>
<dbReference type="PROSITE" id="PS00659">
    <property type="entry name" value="GLYCOSYL_HYDROL_F5"/>
    <property type="match status" value="1"/>
</dbReference>
<evidence type="ECO:0000259" key="3">
    <source>
        <dbReference type="Pfam" id="PF00150"/>
    </source>
</evidence>
<feature type="domain" description="Glycoside hydrolase family 5" evidence="3">
    <location>
        <begin position="13"/>
        <end position="177"/>
    </location>
</feature>
<dbReference type="Gene3D" id="3.20.20.80">
    <property type="entry name" value="Glycosidases"/>
    <property type="match status" value="1"/>
</dbReference>
<protein>
    <submittedName>
        <fullName evidence="4">Cellulase (Glycosyl hydrolase family 5)</fullName>
    </submittedName>
</protein>
<dbReference type="AlphaFoldDB" id="A0A1J5S577"/>
<dbReference type="InterPro" id="IPR017853">
    <property type="entry name" value="GH"/>
</dbReference>
<keyword evidence="1 4" id="KW-0378">Hydrolase</keyword>